<keyword evidence="4" id="KW-1185">Reference proteome</keyword>
<gene>
    <name evidence="3" type="ORF">SPF06_08850</name>
</gene>
<dbReference type="Pfam" id="PF03756">
    <property type="entry name" value="AfsA"/>
    <property type="match status" value="2"/>
</dbReference>
<dbReference type="EMBL" id="JAYGGQ010000005">
    <property type="protein sequence ID" value="MEA5454827.1"/>
    <property type="molecule type" value="Genomic_DNA"/>
</dbReference>
<evidence type="ECO:0000313" key="4">
    <source>
        <dbReference type="Proteomes" id="UP001304769"/>
    </source>
</evidence>
<comment type="caution">
    <text evidence="3">The sequence shown here is derived from an EMBL/GenBank/DDBJ whole genome shotgun (WGS) entry which is preliminary data.</text>
</comment>
<protein>
    <submittedName>
        <fullName evidence="3">AfsA-related hotdog domain-containing protein</fullName>
    </submittedName>
</protein>
<name>A0ABU5T5L4_9MICC</name>
<accession>A0ABU5T5L4</accession>
<organism evidence="3 4">
    <name type="scientific">Sinomonas terricola</name>
    <dbReference type="NCBI Taxonomy" id="3110330"/>
    <lineage>
        <taxon>Bacteria</taxon>
        <taxon>Bacillati</taxon>
        <taxon>Actinomycetota</taxon>
        <taxon>Actinomycetes</taxon>
        <taxon>Micrococcales</taxon>
        <taxon>Micrococcaceae</taxon>
        <taxon>Sinomonas</taxon>
    </lineage>
</organism>
<proteinExistence type="predicted"/>
<evidence type="ECO:0000256" key="1">
    <source>
        <dbReference type="SAM" id="MobiDB-lite"/>
    </source>
</evidence>
<sequence length="290" mass="30721">MRQTNDPSIGPVDGRYVHRVSASETFVGEASPLGRDRFSVPAVWPRVHGTYRMGAHPPDALLLCETFRQASYVVCHMQRGVPLGRKFLLSHMALSGVSLLGGPRVPVAPTVTVDIVELGRVESESASVRVAGEIALPGAFRASLTASGAILSERIYRRVRGGLAPSGPAAAPGAHAGRAPSSNTVLASGNGEPNTWRLVVNTAHPSHFDHPLDHVPGSLLLDAARSAMRAALGRPEAEPTSIDASFQGFVELAEPTKVRLADGGESMTVDFFQRGEHRARVDLVPPRAAS</sequence>
<feature type="compositionally biased region" description="Low complexity" evidence="1">
    <location>
        <begin position="166"/>
        <end position="182"/>
    </location>
</feature>
<feature type="region of interest" description="Disordered" evidence="1">
    <location>
        <begin position="166"/>
        <end position="190"/>
    </location>
</feature>
<reference evidence="3 4" key="1">
    <citation type="submission" date="2023-12" db="EMBL/GenBank/DDBJ databases">
        <title>Sinomonas terricola sp. nov, isolated from litchi orchard soil in Guangdong, PR China.</title>
        <authorList>
            <person name="Jiaxin W."/>
            <person name="Yang Z."/>
            <person name="Honghui Z."/>
        </authorList>
    </citation>
    <scope>NUCLEOTIDE SEQUENCE [LARGE SCALE GENOMIC DNA]</scope>
    <source>
        <strain evidence="3 4">JGH33</strain>
    </source>
</reference>
<dbReference type="Proteomes" id="UP001304769">
    <property type="component" value="Unassembled WGS sequence"/>
</dbReference>
<dbReference type="InterPro" id="IPR005509">
    <property type="entry name" value="AfsA_hotdog_dom"/>
</dbReference>
<feature type="domain" description="A-factor biosynthesis hotdog" evidence="2">
    <location>
        <begin position="16"/>
        <end position="129"/>
    </location>
</feature>
<evidence type="ECO:0000259" key="2">
    <source>
        <dbReference type="Pfam" id="PF03756"/>
    </source>
</evidence>
<evidence type="ECO:0000313" key="3">
    <source>
        <dbReference type="EMBL" id="MEA5454827.1"/>
    </source>
</evidence>
<dbReference type="RefSeq" id="WP_323278674.1">
    <property type="nucleotide sequence ID" value="NZ_JAYGGQ010000005.1"/>
</dbReference>
<feature type="domain" description="A-factor biosynthesis hotdog" evidence="2">
    <location>
        <begin position="177"/>
        <end position="230"/>
    </location>
</feature>